<proteinExistence type="predicted"/>
<gene>
    <name evidence="2" type="ORF">M501DRAFT_1013973</name>
</gene>
<accession>A0A9P4SE91</accession>
<feature type="compositionally biased region" description="Polar residues" evidence="1">
    <location>
        <begin position="1"/>
        <end position="22"/>
    </location>
</feature>
<dbReference type="AlphaFoldDB" id="A0A9P4SE91"/>
<organism evidence="2 3">
    <name type="scientific">Patellaria atrata CBS 101060</name>
    <dbReference type="NCBI Taxonomy" id="1346257"/>
    <lineage>
        <taxon>Eukaryota</taxon>
        <taxon>Fungi</taxon>
        <taxon>Dikarya</taxon>
        <taxon>Ascomycota</taxon>
        <taxon>Pezizomycotina</taxon>
        <taxon>Dothideomycetes</taxon>
        <taxon>Dothideomycetes incertae sedis</taxon>
        <taxon>Patellariales</taxon>
        <taxon>Patellariaceae</taxon>
        <taxon>Patellaria</taxon>
    </lineage>
</organism>
<protein>
    <submittedName>
        <fullName evidence="2">Uncharacterized protein</fullName>
    </submittedName>
</protein>
<feature type="region of interest" description="Disordered" evidence="1">
    <location>
        <begin position="256"/>
        <end position="277"/>
    </location>
</feature>
<name>A0A9P4SE91_9PEZI</name>
<feature type="compositionally biased region" description="Polar residues" evidence="1">
    <location>
        <begin position="32"/>
        <end position="53"/>
    </location>
</feature>
<feature type="compositionally biased region" description="Polar residues" evidence="1">
    <location>
        <begin position="321"/>
        <end position="330"/>
    </location>
</feature>
<feature type="region of interest" description="Disordered" evidence="1">
    <location>
        <begin position="309"/>
        <end position="355"/>
    </location>
</feature>
<sequence length="355" mass="38510">MSTQTSGKKGTLITSGEGTSKVQPPKLEKQPTRANSSTPQILDGTVSNTAITEQTRRRRPRKLKINRLIDPPANSSVEKSSDNFPTPTPALGTEIEVLKEKLQQVEGQVEDLYRRLSAASLKSPRRRGRKKKLNDQGEPQDPESLAKDIEAAQLELETLLIAEAERSRTCSPHTASVRAKGIPEPSPDEEIEEIVRNDDLGTASDSAGNVRGLTLSGSYRLPLPTNVSMEHVRAIQNGISSANAVARGILDARRANPQEQKYESSHSMQTSGPSGSSWSEWIGGYSMSVARIVNNIRVDAVIGDETLPSRVHQQNRRSVEGRTTSASVASVQPAIQGRTSKRTPRKPAAKTNNSG</sequence>
<feature type="region of interest" description="Disordered" evidence="1">
    <location>
        <begin position="1"/>
        <end position="92"/>
    </location>
</feature>
<feature type="compositionally biased region" description="Basic residues" evidence="1">
    <location>
        <begin position="56"/>
        <end position="65"/>
    </location>
</feature>
<feature type="compositionally biased region" description="Basic residues" evidence="1">
    <location>
        <begin position="123"/>
        <end position="132"/>
    </location>
</feature>
<evidence type="ECO:0000256" key="1">
    <source>
        <dbReference type="SAM" id="MobiDB-lite"/>
    </source>
</evidence>
<dbReference type="OrthoDB" id="3946385at2759"/>
<comment type="caution">
    <text evidence="2">The sequence shown here is derived from an EMBL/GenBank/DDBJ whole genome shotgun (WGS) entry which is preliminary data.</text>
</comment>
<feature type="region of interest" description="Disordered" evidence="1">
    <location>
        <begin position="116"/>
        <end position="148"/>
    </location>
</feature>
<evidence type="ECO:0000313" key="2">
    <source>
        <dbReference type="EMBL" id="KAF2841161.1"/>
    </source>
</evidence>
<feature type="compositionally biased region" description="Basic residues" evidence="1">
    <location>
        <begin position="339"/>
        <end position="348"/>
    </location>
</feature>
<dbReference type="EMBL" id="MU006091">
    <property type="protein sequence ID" value="KAF2841161.1"/>
    <property type="molecule type" value="Genomic_DNA"/>
</dbReference>
<dbReference type="Proteomes" id="UP000799429">
    <property type="component" value="Unassembled WGS sequence"/>
</dbReference>
<keyword evidence="3" id="KW-1185">Reference proteome</keyword>
<feature type="compositionally biased region" description="Polar residues" evidence="1">
    <location>
        <begin position="73"/>
        <end position="85"/>
    </location>
</feature>
<feature type="compositionally biased region" description="Polar residues" evidence="1">
    <location>
        <begin position="265"/>
        <end position="277"/>
    </location>
</feature>
<reference evidence="2" key="1">
    <citation type="journal article" date="2020" name="Stud. Mycol.">
        <title>101 Dothideomycetes genomes: a test case for predicting lifestyles and emergence of pathogens.</title>
        <authorList>
            <person name="Haridas S."/>
            <person name="Albert R."/>
            <person name="Binder M."/>
            <person name="Bloem J."/>
            <person name="Labutti K."/>
            <person name="Salamov A."/>
            <person name="Andreopoulos B."/>
            <person name="Baker S."/>
            <person name="Barry K."/>
            <person name="Bills G."/>
            <person name="Bluhm B."/>
            <person name="Cannon C."/>
            <person name="Castanera R."/>
            <person name="Culley D."/>
            <person name="Daum C."/>
            <person name="Ezra D."/>
            <person name="Gonzalez J."/>
            <person name="Henrissat B."/>
            <person name="Kuo A."/>
            <person name="Liang C."/>
            <person name="Lipzen A."/>
            <person name="Lutzoni F."/>
            <person name="Magnuson J."/>
            <person name="Mondo S."/>
            <person name="Nolan M."/>
            <person name="Ohm R."/>
            <person name="Pangilinan J."/>
            <person name="Park H.-J."/>
            <person name="Ramirez L."/>
            <person name="Alfaro M."/>
            <person name="Sun H."/>
            <person name="Tritt A."/>
            <person name="Yoshinaga Y."/>
            <person name="Zwiers L.-H."/>
            <person name="Turgeon B."/>
            <person name="Goodwin S."/>
            <person name="Spatafora J."/>
            <person name="Crous P."/>
            <person name="Grigoriev I."/>
        </authorList>
    </citation>
    <scope>NUCLEOTIDE SEQUENCE</scope>
    <source>
        <strain evidence="2">CBS 101060</strain>
    </source>
</reference>
<evidence type="ECO:0000313" key="3">
    <source>
        <dbReference type="Proteomes" id="UP000799429"/>
    </source>
</evidence>